<gene>
    <name evidence="2" type="ORF">TAV2_LOCUS1839</name>
</gene>
<evidence type="ECO:0000313" key="2">
    <source>
        <dbReference type="EMBL" id="CAH2036496.1"/>
    </source>
</evidence>
<feature type="region of interest" description="Disordered" evidence="1">
    <location>
        <begin position="41"/>
        <end position="72"/>
    </location>
</feature>
<dbReference type="AlphaFoldDB" id="A0AAU9R9S9"/>
<accession>A0AAU9R9S9</accession>
<dbReference type="Proteomes" id="UP000836841">
    <property type="component" value="Chromosome 1"/>
</dbReference>
<feature type="compositionally biased region" description="Basic residues" evidence="1">
    <location>
        <begin position="61"/>
        <end position="72"/>
    </location>
</feature>
<feature type="compositionally biased region" description="Basic and acidic residues" evidence="1">
    <location>
        <begin position="46"/>
        <end position="60"/>
    </location>
</feature>
<keyword evidence="3" id="KW-1185">Reference proteome</keyword>
<name>A0AAU9R9S9_THLAR</name>
<evidence type="ECO:0000256" key="1">
    <source>
        <dbReference type="SAM" id="MobiDB-lite"/>
    </source>
</evidence>
<sequence>MALARLALRNLQQKLSPTLMGPNCERGLGHNKRILSRFMATSAGEQEQKNNTEVSVSEKKSPRRIFPRRRGRRSLWRNTDDRDYFVPALNGMILLL</sequence>
<protein>
    <submittedName>
        <fullName evidence="2">Uncharacterized protein</fullName>
    </submittedName>
</protein>
<reference evidence="2 3" key="1">
    <citation type="submission" date="2022-03" db="EMBL/GenBank/DDBJ databases">
        <authorList>
            <person name="Nunn A."/>
            <person name="Chopra R."/>
            <person name="Nunn A."/>
            <person name="Contreras Garrido A."/>
        </authorList>
    </citation>
    <scope>NUCLEOTIDE SEQUENCE [LARGE SCALE GENOMIC DNA]</scope>
</reference>
<dbReference type="EMBL" id="OU466857">
    <property type="protein sequence ID" value="CAH2036496.1"/>
    <property type="molecule type" value="Genomic_DNA"/>
</dbReference>
<proteinExistence type="predicted"/>
<evidence type="ECO:0000313" key="3">
    <source>
        <dbReference type="Proteomes" id="UP000836841"/>
    </source>
</evidence>
<organism evidence="2 3">
    <name type="scientific">Thlaspi arvense</name>
    <name type="common">Field penny-cress</name>
    <dbReference type="NCBI Taxonomy" id="13288"/>
    <lineage>
        <taxon>Eukaryota</taxon>
        <taxon>Viridiplantae</taxon>
        <taxon>Streptophyta</taxon>
        <taxon>Embryophyta</taxon>
        <taxon>Tracheophyta</taxon>
        <taxon>Spermatophyta</taxon>
        <taxon>Magnoliopsida</taxon>
        <taxon>eudicotyledons</taxon>
        <taxon>Gunneridae</taxon>
        <taxon>Pentapetalae</taxon>
        <taxon>rosids</taxon>
        <taxon>malvids</taxon>
        <taxon>Brassicales</taxon>
        <taxon>Brassicaceae</taxon>
        <taxon>Thlaspideae</taxon>
        <taxon>Thlaspi</taxon>
    </lineage>
</organism>